<dbReference type="SUPFAM" id="SSF141072">
    <property type="entry name" value="CalX-like"/>
    <property type="match status" value="1"/>
</dbReference>
<feature type="domain" description="LTD" evidence="3">
    <location>
        <begin position="244"/>
        <end position="393"/>
    </location>
</feature>
<dbReference type="Proteomes" id="UP000075583">
    <property type="component" value="Unassembled WGS sequence"/>
</dbReference>
<feature type="chain" id="PRO_5007574424" description="LTD domain-containing protein" evidence="2">
    <location>
        <begin position="22"/>
        <end position="614"/>
    </location>
</feature>
<dbReference type="AlphaFoldDB" id="A0A150X7R8"/>
<dbReference type="EMBL" id="LQZQ01000045">
    <property type="protein sequence ID" value="KYG74726.1"/>
    <property type="molecule type" value="Genomic_DNA"/>
</dbReference>
<feature type="signal peptide" evidence="2">
    <location>
        <begin position="1"/>
        <end position="21"/>
    </location>
</feature>
<dbReference type="RefSeq" id="WP_062592002.1">
    <property type="nucleotide sequence ID" value="NZ_LQZQ01000045.1"/>
</dbReference>
<evidence type="ECO:0000259" key="3">
    <source>
        <dbReference type="PROSITE" id="PS51841"/>
    </source>
</evidence>
<dbReference type="PROSITE" id="PS51257">
    <property type="entry name" value="PROKAR_LIPOPROTEIN"/>
    <property type="match status" value="1"/>
</dbReference>
<dbReference type="OrthoDB" id="1056765at2"/>
<evidence type="ECO:0000313" key="5">
    <source>
        <dbReference type="Proteomes" id="UP000075583"/>
    </source>
</evidence>
<accession>A0A150X7R8</accession>
<dbReference type="Pfam" id="PF13205">
    <property type="entry name" value="Big_5"/>
    <property type="match status" value="1"/>
</dbReference>
<dbReference type="PROSITE" id="PS51841">
    <property type="entry name" value="LTD"/>
    <property type="match status" value="2"/>
</dbReference>
<reference evidence="4" key="1">
    <citation type="submission" date="2016-01" db="EMBL/GenBank/DDBJ databases">
        <title>Genome sequencing of Roseivirga ehrenbergii KMM 6017.</title>
        <authorList>
            <person name="Selvaratnam C."/>
            <person name="Thevarajoo S."/>
            <person name="Goh K.M."/>
            <person name="Ee R."/>
            <person name="Chan K.-G."/>
            <person name="Chong C.S."/>
        </authorList>
    </citation>
    <scope>NUCLEOTIDE SEQUENCE [LARGE SCALE GENOMIC DNA]</scope>
    <source>
        <strain evidence="4">KMM 6017</strain>
    </source>
</reference>
<name>A0A150X7R8_ROSEK</name>
<dbReference type="Pfam" id="PF00932">
    <property type="entry name" value="LTD"/>
    <property type="match status" value="2"/>
</dbReference>
<evidence type="ECO:0000256" key="2">
    <source>
        <dbReference type="SAM" id="SignalP"/>
    </source>
</evidence>
<dbReference type="InterPro" id="IPR038081">
    <property type="entry name" value="CalX-like_sf"/>
</dbReference>
<comment type="caution">
    <text evidence="4">The sequence shown here is derived from an EMBL/GenBank/DDBJ whole genome shotgun (WGS) entry which is preliminary data.</text>
</comment>
<dbReference type="Gene3D" id="2.60.40.2030">
    <property type="match status" value="1"/>
</dbReference>
<organism evidence="4 5">
    <name type="scientific">Roseivirga ehrenbergii (strain DSM 102268 / JCM 13514 / KCTC 12282 / NCIMB 14502 / KMM 6017)</name>
    <dbReference type="NCBI Taxonomy" id="279360"/>
    <lineage>
        <taxon>Bacteria</taxon>
        <taxon>Pseudomonadati</taxon>
        <taxon>Bacteroidota</taxon>
        <taxon>Cytophagia</taxon>
        <taxon>Cytophagales</taxon>
        <taxon>Roseivirgaceae</taxon>
        <taxon>Roseivirga</taxon>
    </lineage>
</organism>
<dbReference type="STRING" id="279360.MB14_05845"/>
<gene>
    <name evidence="4" type="ORF">MB14_05845</name>
</gene>
<dbReference type="SUPFAM" id="SSF74853">
    <property type="entry name" value="Lamin A/C globular tail domain"/>
    <property type="match status" value="2"/>
</dbReference>
<sequence length="614" mass="63804">MKNIRLKITMLVLSTFFVVITGCQDDDTQIISDSLRVLTATVNEQNLKDEPTGVDTDISLELILSHSLNTAAFESALSISSSAGEVSKNFSYSNSNSIVTITNTEELDFETEYTISIAAGEYGEDGNTLDKPISYTFTVREFVPPNVTLSRDLSSISEAGGVATITATMSEAVPDEVTVNLVFAGSAGANDYTASGTSITVPGGQLTGTITITAIDDAETEGLEDVIVSIESVTNAIESTPQEVSFRIEDNDAGGRGFIINEVLFDPASGDAGDANGDGTRSASEDEFIEFINDSDVAIDLSGFTVYDTDNFATLTPRHTFPNGTIVPAHGVYVLFGGGTPSGNFGGAAFGVSTTGNLNLNNAADKIIILDASGNEFLTFDTEVEGAGIDFGSDQSVTRSPDITGDFTLHTTANASLIYSPGTMADGSAFDMGGGANTGLGLIINEVLFDPASGDAGDANGDGTRSASEDEFIEFINDSNSSIDLSGFTLYDDGNFATLTPRHTFPNGTVIPAHGVYVLFGGGAPAGDFGNAQVGVSTTGNMNLNNASDKIIILDASGNPYLSWDSAVDGIGLDFGADQSITRSPDITGSYVLHQTANGALSFSPGKKADGTDF</sequence>
<dbReference type="InterPro" id="IPR032812">
    <property type="entry name" value="SbsA_Ig"/>
</dbReference>
<protein>
    <recommendedName>
        <fullName evidence="3">LTD domain-containing protein</fullName>
    </recommendedName>
</protein>
<proteinExistence type="predicted"/>
<evidence type="ECO:0000313" key="4">
    <source>
        <dbReference type="EMBL" id="KYG74726.1"/>
    </source>
</evidence>
<evidence type="ECO:0000256" key="1">
    <source>
        <dbReference type="ARBA" id="ARBA00022729"/>
    </source>
</evidence>
<dbReference type="InterPro" id="IPR001322">
    <property type="entry name" value="Lamin_tail_dom"/>
</dbReference>
<dbReference type="InterPro" id="IPR036415">
    <property type="entry name" value="Lamin_tail_dom_sf"/>
</dbReference>
<dbReference type="Gene3D" id="2.60.40.1260">
    <property type="entry name" value="Lamin Tail domain"/>
    <property type="match status" value="2"/>
</dbReference>
<keyword evidence="5" id="KW-1185">Reference proteome</keyword>
<keyword evidence="1 2" id="KW-0732">Signal</keyword>
<feature type="domain" description="LTD" evidence="3">
    <location>
        <begin position="428"/>
        <end position="577"/>
    </location>
</feature>